<dbReference type="RefSeq" id="XP_001803682.1">
    <property type="nucleotide sequence ID" value="XM_001803630.1"/>
</dbReference>
<dbReference type="Pfam" id="PF20684">
    <property type="entry name" value="Fung_rhodopsin"/>
    <property type="match status" value="1"/>
</dbReference>
<dbReference type="InterPro" id="IPR049326">
    <property type="entry name" value="Rhodopsin_dom_fungi"/>
</dbReference>
<feature type="transmembrane region" description="Helical" evidence="2">
    <location>
        <begin position="58"/>
        <end position="81"/>
    </location>
</feature>
<evidence type="ECO:0000256" key="2">
    <source>
        <dbReference type="SAM" id="Phobius"/>
    </source>
</evidence>
<feature type="region of interest" description="Disordered" evidence="1">
    <location>
        <begin position="287"/>
        <end position="340"/>
    </location>
</feature>
<keyword evidence="2" id="KW-1133">Transmembrane helix</keyword>
<dbReference type="KEGG" id="pno:SNOG_13470"/>
<dbReference type="InParanoid" id="Q0U444"/>
<protein>
    <recommendedName>
        <fullName evidence="3">Rhodopsin domain-containing protein</fullName>
    </recommendedName>
</protein>
<dbReference type="PANTHER" id="PTHR39614">
    <property type="entry name" value="INTEGRAL MEMBRANE PROTEIN"/>
    <property type="match status" value="1"/>
</dbReference>
<feature type="transmembrane region" description="Helical" evidence="2">
    <location>
        <begin position="101"/>
        <end position="120"/>
    </location>
</feature>
<feature type="transmembrane region" description="Helical" evidence="2">
    <location>
        <begin position="132"/>
        <end position="154"/>
    </location>
</feature>
<dbReference type="VEuPathDB" id="FungiDB:JI435_134700"/>
<dbReference type="AlphaFoldDB" id="Q0U444"/>
<evidence type="ECO:0000313" key="4">
    <source>
        <dbReference type="EMBL" id="EAT79354.2"/>
    </source>
</evidence>
<feature type="domain" description="Rhodopsin" evidence="3">
    <location>
        <begin position="42"/>
        <end position="274"/>
    </location>
</feature>
<dbReference type="HOGENOM" id="CLU_036632_1_0_1"/>
<feature type="compositionally biased region" description="Polar residues" evidence="1">
    <location>
        <begin position="303"/>
        <end position="315"/>
    </location>
</feature>
<keyword evidence="2" id="KW-0472">Membrane</keyword>
<organism evidence="4 5">
    <name type="scientific">Phaeosphaeria nodorum (strain SN15 / ATCC MYA-4574 / FGSC 10173)</name>
    <name type="common">Glume blotch fungus</name>
    <name type="synonym">Parastagonospora nodorum</name>
    <dbReference type="NCBI Taxonomy" id="321614"/>
    <lineage>
        <taxon>Eukaryota</taxon>
        <taxon>Fungi</taxon>
        <taxon>Dikarya</taxon>
        <taxon>Ascomycota</taxon>
        <taxon>Pezizomycotina</taxon>
        <taxon>Dothideomycetes</taxon>
        <taxon>Pleosporomycetidae</taxon>
        <taxon>Pleosporales</taxon>
        <taxon>Pleosporineae</taxon>
        <taxon>Phaeosphaeriaceae</taxon>
        <taxon>Parastagonospora</taxon>
    </lineage>
</organism>
<dbReference type="EMBL" id="CH445350">
    <property type="protein sequence ID" value="EAT79354.2"/>
    <property type="molecule type" value="Genomic_DNA"/>
</dbReference>
<accession>Q0U444</accession>
<name>Q0U444_PHANO</name>
<dbReference type="eggNOG" id="ENOG502SMZV">
    <property type="taxonomic scope" value="Eukaryota"/>
</dbReference>
<sequence length="363" mass="39253">MTEPPPLDTGYRWATVTADDRSGILYIVAFLTFTYSSLTTITRCFIKWHVLGLDDAAALGAQFTSLVQFALLLISLSAGLAKNFDLLSQDDYKKMAAVGNQVALYISLGVSKIATIFLIQRLFTRDMKKVSITCHIFTAVLMVWTILAAMLVSVGCSPQSMAPKTASQTCPGIDARYKFVAVTDTITDTILIMIPSYLTWQLQMSIKLKLQVISVFAFRLPLIPLASMSLRAWIQSLTGENPGAHRTPAIVFQQAELCVSLLAATLPCLKSFIRSFDTGSGVKATIGSSNESGSNGRNGGSGQQHADSYQLSPVKSSRIESGSGSCSPWKGDDGSIRRTITPETDASCKFKGCTRITSNDGVR</sequence>
<evidence type="ECO:0000259" key="3">
    <source>
        <dbReference type="Pfam" id="PF20684"/>
    </source>
</evidence>
<evidence type="ECO:0000256" key="1">
    <source>
        <dbReference type="SAM" id="MobiDB-lite"/>
    </source>
</evidence>
<keyword evidence="2" id="KW-0812">Transmembrane</keyword>
<dbReference type="GeneID" id="5980599"/>
<evidence type="ECO:0000313" key="5">
    <source>
        <dbReference type="Proteomes" id="UP000001055"/>
    </source>
</evidence>
<reference evidence="5" key="1">
    <citation type="journal article" date="2007" name="Plant Cell">
        <title>Dothideomycete-plant interactions illuminated by genome sequencing and EST analysis of the wheat pathogen Stagonospora nodorum.</title>
        <authorList>
            <person name="Hane J.K."/>
            <person name="Lowe R.G."/>
            <person name="Solomon P.S."/>
            <person name="Tan K.C."/>
            <person name="Schoch C.L."/>
            <person name="Spatafora J.W."/>
            <person name="Crous P.W."/>
            <person name="Kodira C."/>
            <person name="Birren B.W."/>
            <person name="Galagan J.E."/>
            <person name="Torriani S.F."/>
            <person name="McDonald B.A."/>
            <person name="Oliver R.P."/>
        </authorList>
    </citation>
    <scope>NUCLEOTIDE SEQUENCE [LARGE SCALE GENOMIC DNA]</scope>
    <source>
        <strain evidence="5">SN15 / ATCC MYA-4574 / FGSC 10173</strain>
    </source>
</reference>
<dbReference type="PANTHER" id="PTHR39614:SF2">
    <property type="entry name" value="INTEGRAL MEMBRANE PROTEIN"/>
    <property type="match status" value="1"/>
</dbReference>
<dbReference type="Proteomes" id="UP000001055">
    <property type="component" value="Unassembled WGS sequence"/>
</dbReference>
<feature type="transmembrane region" description="Helical" evidence="2">
    <location>
        <begin position="23"/>
        <end position="46"/>
    </location>
</feature>
<proteinExistence type="predicted"/>
<gene>
    <name evidence="4" type="ORF">SNOG_13470</name>
</gene>